<dbReference type="CDD" id="cd07302">
    <property type="entry name" value="CHD"/>
    <property type="match status" value="1"/>
</dbReference>
<keyword evidence="1" id="KW-1133">Transmembrane helix</keyword>
<dbReference type="PROSITE" id="PS50125">
    <property type="entry name" value="GUANYLATE_CYCLASE_2"/>
    <property type="match status" value="1"/>
</dbReference>
<organism evidence="3 4">
    <name type="scientific">Chitinimonas prasina</name>
    <dbReference type="NCBI Taxonomy" id="1434937"/>
    <lineage>
        <taxon>Bacteria</taxon>
        <taxon>Pseudomonadati</taxon>
        <taxon>Pseudomonadota</taxon>
        <taxon>Betaproteobacteria</taxon>
        <taxon>Neisseriales</taxon>
        <taxon>Chitinibacteraceae</taxon>
        <taxon>Chitinimonas</taxon>
    </lineage>
</organism>
<dbReference type="SMART" id="SM01080">
    <property type="entry name" value="CHASE2"/>
    <property type="match status" value="1"/>
</dbReference>
<sequence length="742" mass="82587">MKTLRKYWLQLALSLLVLIYFMGYAASFWRPRLVEQMDLWLYDARVVLTMPGGVDPRVVVVDLDEKSLAEVGRWPWPRNTVAQLVDKLTGDYKAAAVGFDIVFAEKDESSGLPVLKRLAETEFKGDDNFRLKLSELEGRLDYDSLFAASLKDKPVVLGYYFSFEDGARKAGQLPKPVLPAGMFKGRNVNPIPAPGYGANLPVLMQQATLAGHFNPLPDSDGVTRRVAMLVEHEGKYYESLSLAMVRAYLSFPEIVPLYGTDSWLSSYQPLEGLKINHLTVPVDQSVRALVPYRGGQRSFKYISAADVLNGKADVDAISGRLVLVGTTAPGLLDLRVAPVESVYPGVEVHANLIASLLDNTLPAKPDYLIGAEMVLLLLVGGTLMLALVKLNPLPGTVVTAALAVLVVVGDFALWKYSQLDLPLASLLLSIMLLYAISMSYGYFFESRNKKQMASLFGQYVPPELVAKMSEQPEKYSMEGQSRELTVLFSDVRSFTTISESMDPKELTRFMNEFLTTLSDVIRTQYLGTIDKYMGDCVMAFWGAPIHDPDHARNAVLAGLEMQRAMAALGPKMREKGWPEIHIGVGVNTGRMTVGDMGSQIRKAYTVMGDAVNLASRLEGITKQYGVGMIVGEQTHEAVRDGIVFRELDRVRVKGKDEPVTIYEPLGTVEAVDKALKKEVELFHSTLKHYRGQNWDLAEMQLINLKNQRPDCKLYQVYLDRIAHFRKSPPPADWDGVYEFDTK</sequence>
<comment type="caution">
    <text evidence="3">The sequence shown here is derived from an EMBL/GenBank/DDBJ whole genome shotgun (WGS) entry which is preliminary data.</text>
</comment>
<dbReference type="InterPro" id="IPR050697">
    <property type="entry name" value="Adenylyl/Guanylyl_Cyclase_3/4"/>
</dbReference>
<evidence type="ECO:0000259" key="2">
    <source>
        <dbReference type="PROSITE" id="PS50125"/>
    </source>
</evidence>
<dbReference type="InterPro" id="IPR001054">
    <property type="entry name" value="A/G_cyclase"/>
</dbReference>
<protein>
    <submittedName>
        <fullName evidence="3">Adenylate/guanylate cyclase domain-containing protein</fullName>
    </submittedName>
</protein>
<accession>A0ABQ5YA14</accession>
<evidence type="ECO:0000313" key="3">
    <source>
        <dbReference type="EMBL" id="GLR11795.1"/>
    </source>
</evidence>
<keyword evidence="1" id="KW-0812">Transmembrane</keyword>
<gene>
    <name evidence="3" type="primary">gidA</name>
    <name evidence="3" type="ORF">GCM10007907_05850</name>
</gene>
<dbReference type="InterPro" id="IPR029787">
    <property type="entry name" value="Nucleotide_cyclase"/>
</dbReference>
<dbReference type="Pfam" id="PF00211">
    <property type="entry name" value="Guanylate_cyc"/>
    <property type="match status" value="1"/>
</dbReference>
<keyword evidence="1" id="KW-0472">Membrane</keyword>
<dbReference type="Proteomes" id="UP001156706">
    <property type="component" value="Unassembled WGS sequence"/>
</dbReference>
<dbReference type="PANTHER" id="PTHR43081:SF1">
    <property type="entry name" value="ADENYLATE CYCLASE, TERMINAL-DIFFERENTIATION SPECIFIC"/>
    <property type="match status" value="1"/>
</dbReference>
<reference evidence="4" key="1">
    <citation type="journal article" date="2019" name="Int. J. Syst. Evol. Microbiol.">
        <title>The Global Catalogue of Microorganisms (GCM) 10K type strain sequencing project: providing services to taxonomists for standard genome sequencing and annotation.</title>
        <authorList>
            <consortium name="The Broad Institute Genomics Platform"/>
            <consortium name="The Broad Institute Genome Sequencing Center for Infectious Disease"/>
            <person name="Wu L."/>
            <person name="Ma J."/>
        </authorList>
    </citation>
    <scope>NUCLEOTIDE SEQUENCE [LARGE SCALE GENOMIC DNA]</scope>
    <source>
        <strain evidence="4">NBRC 110044</strain>
    </source>
</reference>
<evidence type="ECO:0000313" key="4">
    <source>
        <dbReference type="Proteomes" id="UP001156706"/>
    </source>
</evidence>
<dbReference type="EMBL" id="BSOG01000001">
    <property type="protein sequence ID" value="GLR11795.1"/>
    <property type="molecule type" value="Genomic_DNA"/>
</dbReference>
<dbReference type="Pfam" id="PF05226">
    <property type="entry name" value="CHASE2"/>
    <property type="match status" value="1"/>
</dbReference>
<dbReference type="SMART" id="SM00044">
    <property type="entry name" value="CYCc"/>
    <property type="match status" value="1"/>
</dbReference>
<dbReference type="RefSeq" id="WP_284194935.1">
    <property type="nucleotide sequence ID" value="NZ_BSOG01000001.1"/>
</dbReference>
<proteinExistence type="predicted"/>
<keyword evidence="4" id="KW-1185">Reference proteome</keyword>
<dbReference type="InterPro" id="IPR007890">
    <property type="entry name" value="CHASE2"/>
</dbReference>
<feature type="domain" description="Guanylate cyclase" evidence="2">
    <location>
        <begin position="485"/>
        <end position="618"/>
    </location>
</feature>
<dbReference type="SUPFAM" id="SSF55073">
    <property type="entry name" value="Nucleotide cyclase"/>
    <property type="match status" value="1"/>
</dbReference>
<evidence type="ECO:0000256" key="1">
    <source>
        <dbReference type="SAM" id="Phobius"/>
    </source>
</evidence>
<feature type="transmembrane region" description="Helical" evidence="1">
    <location>
        <begin position="426"/>
        <end position="444"/>
    </location>
</feature>
<feature type="transmembrane region" description="Helical" evidence="1">
    <location>
        <begin position="395"/>
        <end position="414"/>
    </location>
</feature>
<feature type="transmembrane region" description="Helical" evidence="1">
    <location>
        <begin position="367"/>
        <end position="388"/>
    </location>
</feature>
<dbReference type="Gene3D" id="3.30.70.1230">
    <property type="entry name" value="Nucleotide cyclase"/>
    <property type="match status" value="1"/>
</dbReference>
<dbReference type="PANTHER" id="PTHR43081">
    <property type="entry name" value="ADENYLATE CYCLASE, TERMINAL-DIFFERENTIATION SPECIFIC-RELATED"/>
    <property type="match status" value="1"/>
</dbReference>
<name>A0ABQ5YA14_9NEIS</name>